<keyword evidence="3" id="KW-0349">Heme</keyword>
<organism evidence="8 9">
    <name type="scientific">Pallidibacillus pasinlerensis</name>
    <dbReference type="NCBI Taxonomy" id="2703818"/>
    <lineage>
        <taxon>Bacteria</taxon>
        <taxon>Bacillati</taxon>
        <taxon>Bacillota</taxon>
        <taxon>Bacilli</taxon>
        <taxon>Bacillales</taxon>
        <taxon>Bacillaceae</taxon>
        <taxon>Pallidibacillus</taxon>
    </lineage>
</organism>
<sequence>MSTEKQIPKDRGWDNRIQLMLEGYLFVQNRCNHLDTDVFQTKLGGKNVICMSGQEAAEIFYDEEKFERLKVLPQIKINPNANEKMSIHNLDDQQWEQLFNELLSSSRINELNTLYLKKFQERLVSWTKQEQIIFFDEMKQLLTEVACQWAGIPVNDEELKIRADEIFALIDPFETVGLKPRYSKRIRNRVESWIQEVFVQVWKEEIKPEPNSTINQISNFQHDEKLLSVSVATNILIHILKTIVSNATFITFEALATIQHQEYKRKIDDIDQYDEWFVKEVRRYFPFEPFLGAKVRKEFTWEGYTFPEGSLVLLDMYGTNHDPRIWHNPDLFWPDRYKDIKFDPYTPKEHEYDWNMLREQLAKDLMKTTLHFLTYNMNYEVGDHDFEYSLRKMPTMLKTGLILKNIKSVK</sequence>
<evidence type="ECO:0000256" key="7">
    <source>
        <dbReference type="ARBA" id="ARBA00023033"/>
    </source>
</evidence>
<comment type="similarity">
    <text evidence="2">Belongs to the cytochrome P450 family.</text>
</comment>
<keyword evidence="9" id="KW-1185">Reference proteome</keyword>
<dbReference type="RefSeq" id="WP_161920218.1">
    <property type="nucleotide sequence ID" value="NZ_JAACYS010000020.1"/>
</dbReference>
<dbReference type="InterPro" id="IPR036396">
    <property type="entry name" value="Cyt_P450_sf"/>
</dbReference>
<accession>A0ABX0A1T1</accession>
<proteinExistence type="inferred from homology"/>
<dbReference type="SUPFAM" id="SSF48264">
    <property type="entry name" value="Cytochrome P450"/>
    <property type="match status" value="1"/>
</dbReference>
<keyword evidence="5" id="KW-0560">Oxidoreductase</keyword>
<dbReference type="Pfam" id="PF00067">
    <property type="entry name" value="p450"/>
    <property type="match status" value="1"/>
</dbReference>
<evidence type="ECO:0000256" key="3">
    <source>
        <dbReference type="ARBA" id="ARBA00022617"/>
    </source>
</evidence>
<dbReference type="InterPro" id="IPR001128">
    <property type="entry name" value="Cyt_P450"/>
</dbReference>
<keyword evidence="7" id="KW-0503">Monooxygenase</keyword>
<dbReference type="PANTHER" id="PTHR24286">
    <property type="entry name" value="CYTOCHROME P450 26"/>
    <property type="match status" value="1"/>
</dbReference>
<evidence type="ECO:0000256" key="1">
    <source>
        <dbReference type="ARBA" id="ARBA00001971"/>
    </source>
</evidence>
<comment type="cofactor">
    <cofactor evidence="1">
        <name>heme</name>
        <dbReference type="ChEBI" id="CHEBI:30413"/>
    </cofactor>
</comment>
<comment type="caution">
    <text evidence="8">The sequence shown here is derived from an EMBL/GenBank/DDBJ whole genome shotgun (WGS) entry which is preliminary data.</text>
</comment>
<evidence type="ECO:0000256" key="6">
    <source>
        <dbReference type="ARBA" id="ARBA00023004"/>
    </source>
</evidence>
<dbReference type="Gene3D" id="1.10.630.10">
    <property type="entry name" value="Cytochrome P450"/>
    <property type="match status" value="1"/>
</dbReference>
<evidence type="ECO:0000256" key="4">
    <source>
        <dbReference type="ARBA" id="ARBA00022723"/>
    </source>
</evidence>
<dbReference type="PRINTS" id="PR00463">
    <property type="entry name" value="EP450I"/>
</dbReference>
<name>A0ABX0A1T1_9BACI</name>
<gene>
    <name evidence="8" type="ORF">GW534_06320</name>
</gene>
<dbReference type="InterPro" id="IPR002401">
    <property type="entry name" value="Cyt_P450_E_grp-I"/>
</dbReference>
<dbReference type="PANTHER" id="PTHR24286:SF24">
    <property type="entry name" value="LANOSTEROL 14-ALPHA DEMETHYLASE"/>
    <property type="match status" value="1"/>
</dbReference>
<evidence type="ECO:0000313" key="8">
    <source>
        <dbReference type="EMBL" id="NCU17386.1"/>
    </source>
</evidence>
<protein>
    <submittedName>
        <fullName evidence="8">Cytochrome P450</fullName>
    </submittedName>
</protein>
<keyword evidence="6" id="KW-0408">Iron</keyword>
<evidence type="ECO:0000256" key="5">
    <source>
        <dbReference type="ARBA" id="ARBA00023002"/>
    </source>
</evidence>
<dbReference type="Proteomes" id="UP000743899">
    <property type="component" value="Unassembled WGS sequence"/>
</dbReference>
<evidence type="ECO:0000313" key="9">
    <source>
        <dbReference type="Proteomes" id="UP000743899"/>
    </source>
</evidence>
<reference evidence="8 9" key="1">
    <citation type="submission" date="2020-01" db="EMBL/GenBank/DDBJ databases">
        <title>A novel Bacillus sp. from Pasinler.</title>
        <authorList>
            <person name="Adiguzel A."/>
            <person name="Ay H."/>
            <person name="Baltaci M.O."/>
        </authorList>
    </citation>
    <scope>NUCLEOTIDE SEQUENCE [LARGE SCALE GENOMIC DNA]</scope>
    <source>
        <strain evidence="8 9">P1</strain>
    </source>
</reference>
<dbReference type="EMBL" id="JAACYS010000020">
    <property type="protein sequence ID" value="NCU17386.1"/>
    <property type="molecule type" value="Genomic_DNA"/>
</dbReference>
<keyword evidence="4" id="KW-0479">Metal-binding</keyword>
<evidence type="ECO:0000256" key="2">
    <source>
        <dbReference type="ARBA" id="ARBA00010617"/>
    </source>
</evidence>